<comment type="caution">
    <text evidence="3">The sequence shown here is derived from an EMBL/GenBank/DDBJ whole genome shotgun (WGS) entry which is preliminary data.</text>
</comment>
<evidence type="ECO:0000313" key="3">
    <source>
        <dbReference type="EMBL" id="TVX85610.1"/>
    </source>
</evidence>
<feature type="signal peptide" evidence="1">
    <location>
        <begin position="1"/>
        <end position="27"/>
    </location>
</feature>
<dbReference type="Gene3D" id="3.30.457.10">
    <property type="entry name" value="Copper amine oxidase-like, N-terminal domain"/>
    <property type="match status" value="1"/>
</dbReference>
<feature type="domain" description="Copper amine oxidase-like N-terminal" evidence="2">
    <location>
        <begin position="40"/>
        <end position="147"/>
    </location>
</feature>
<dbReference type="Pfam" id="PF07833">
    <property type="entry name" value="Cu_amine_oxidN1"/>
    <property type="match status" value="1"/>
</dbReference>
<name>A0A559IDK6_9BACL</name>
<dbReference type="AlphaFoldDB" id="A0A559IDK6"/>
<evidence type="ECO:0000259" key="2">
    <source>
        <dbReference type="Pfam" id="PF07833"/>
    </source>
</evidence>
<dbReference type="RefSeq" id="WP_144995149.1">
    <property type="nucleotide sequence ID" value="NZ_VNJK01000007.1"/>
</dbReference>
<gene>
    <name evidence="3" type="ORF">FPZ44_24980</name>
</gene>
<feature type="chain" id="PRO_5021839880" evidence="1">
    <location>
        <begin position="28"/>
        <end position="313"/>
    </location>
</feature>
<reference evidence="3 4" key="1">
    <citation type="submission" date="2019-07" db="EMBL/GenBank/DDBJ databases">
        <authorList>
            <person name="Kim J."/>
        </authorList>
    </citation>
    <scope>NUCLEOTIDE SEQUENCE [LARGE SCALE GENOMIC DNA]</scope>
    <source>
        <strain evidence="3 4">N4</strain>
    </source>
</reference>
<evidence type="ECO:0000313" key="4">
    <source>
        <dbReference type="Proteomes" id="UP000318102"/>
    </source>
</evidence>
<dbReference type="SUPFAM" id="SSF55383">
    <property type="entry name" value="Copper amine oxidase, domain N"/>
    <property type="match status" value="1"/>
</dbReference>
<dbReference type="InterPro" id="IPR036582">
    <property type="entry name" value="Mao_N_sf"/>
</dbReference>
<dbReference type="EMBL" id="VNJK01000007">
    <property type="protein sequence ID" value="TVX85610.1"/>
    <property type="molecule type" value="Genomic_DNA"/>
</dbReference>
<protein>
    <submittedName>
        <fullName evidence="3">Copper amine oxidase N-terminal domain-containing protein</fullName>
    </submittedName>
</protein>
<proteinExistence type="predicted"/>
<dbReference type="Proteomes" id="UP000318102">
    <property type="component" value="Unassembled WGS sequence"/>
</dbReference>
<sequence>MKKTMLCVLASSIIAGSILGGVNYSYAAAPTDNKVQIIKDGKKIHLGDSKPFQDKQGSVMVPIRFVSEALGAKVGFQKSKGSMKVNVADEKNTVEMTVGQTTAKVNGKNRNYGTQVVLKGNRTYVPLRLVGEGLGQNVEWDKINRWVWIGKKDVKALDEIGIKPVDIAPYKKFFSGKPVMMKKVGLKDDYTKAVIFERSQLPLTFIDDFYSLDYVKEKDGNFYIKARTKTRTSTPGDIFFLTKDNKPKLRNPVFKKTIDHGDGTKTFFYPVVSWLDELDGDNKYKSLTIKDVLYIGFMHGGDDYIPLMKNSWK</sequence>
<keyword evidence="4" id="KW-1185">Reference proteome</keyword>
<dbReference type="InterPro" id="IPR012854">
    <property type="entry name" value="Cu_amine_oxidase-like_N"/>
</dbReference>
<evidence type="ECO:0000256" key="1">
    <source>
        <dbReference type="SAM" id="SignalP"/>
    </source>
</evidence>
<dbReference type="OrthoDB" id="2020910at2"/>
<keyword evidence="1" id="KW-0732">Signal</keyword>
<accession>A0A559IDK6</accession>
<organism evidence="3 4">
    <name type="scientific">Paenibacillus agilis</name>
    <dbReference type="NCBI Taxonomy" id="3020863"/>
    <lineage>
        <taxon>Bacteria</taxon>
        <taxon>Bacillati</taxon>
        <taxon>Bacillota</taxon>
        <taxon>Bacilli</taxon>
        <taxon>Bacillales</taxon>
        <taxon>Paenibacillaceae</taxon>
        <taxon>Paenibacillus</taxon>
    </lineage>
</organism>